<dbReference type="EMBL" id="BNED01000010">
    <property type="protein sequence ID" value="GHI82614.1"/>
    <property type="molecule type" value="Genomic_DNA"/>
</dbReference>
<sequence length="90" mass="9652">MLPLAAKEVFRLRNVGAALDGAVGHVELTPDGTAAVASFLADTSETSLPPTRRAGPVDSSTTLIPAKQDRLRGGAEELPQRRRAWRFGVW</sequence>
<reference evidence="2" key="1">
    <citation type="submission" date="2023-07" db="EMBL/GenBank/DDBJ databases">
        <title>Whole genome shotgun sequence of Streptomyces spororaveus NBRC 15456.</title>
        <authorList>
            <person name="Komaki H."/>
            <person name="Tamura T."/>
        </authorList>
    </citation>
    <scope>NUCLEOTIDE SEQUENCE [LARGE SCALE GENOMIC DNA]</scope>
    <source>
        <strain evidence="2">NBRC 15456</strain>
    </source>
</reference>
<keyword evidence="2" id="KW-1185">Reference proteome</keyword>
<comment type="caution">
    <text evidence="1">The sequence shown here is derived from an EMBL/GenBank/DDBJ whole genome shotgun (WGS) entry which is preliminary data.</text>
</comment>
<accession>A0ABQ3TQB3</accession>
<protein>
    <submittedName>
        <fullName evidence="1">Uncharacterized protein</fullName>
    </submittedName>
</protein>
<organism evidence="1 2">
    <name type="scientific">Streptomyces spororaveus</name>
    <dbReference type="NCBI Taxonomy" id="284039"/>
    <lineage>
        <taxon>Bacteria</taxon>
        <taxon>Bacillati</taxon>
        <taxon>Actinomycetota</taxon>
        <taxon>Actinomycetes</taxon>
        <taxon>Kitasatosporales</taxon>
        <taxon>Streptomycetaceae</taxon>
        <taxon>Streptomyces</taxon>
    </lineage>
</organism>
<gene>
    <name evidence="1" type="ORF">Sspor_81750</name>
</gene>
<dbReference type="Proteomes" id="UP000608522">
    <property type="component" value="Unassembled WGS sequence"/>
</dbReference>
<evidence type="ECO:0000313" key="2">
    <source>
        <dbReference type="Proteomes" id="UP000608522"/>
    </source>
</evidence>
<proteinExistence type="predicted"/>
<evidence type="ECO:0000313" key="1">
    <source>
        <dbReference type="EMBL" id="GHI82614.1"/>
    </source>
</evidence>
<name>A0ABQ3TQB3_9ACTN</name>